<dbReference type="RefSeq" id="WP_256408318.1">
    <property type="nucleotide sequence ID" value="NZ_JANHDN010000002.1"/>
</dbReference>
<protein>
    <submittedName>
        <fullName evidence="2">CinA family protein</fullName>
    </submittedName>
</protein>
<gene>
    <name evidence="2" type="ORF">ACFQMF_13525</name>
</gene>
<dbReference type="NCBIfam" id="TIGR00199">
    <property type="entry name" value="PncC_domain"/>
    <property type="match status" value="1"/>
</dbReference>
<evidence type="ECO:0000259" key="1">
    <source>
        <dbReference type="Pfam" id="PF02464"/>
    </source>
</evidence>
<dbReference type="AlphaFoldDB" id="A0ABD6AMW8"/>
<proteinExistence type="predicted"/>
<dbReference type="Gene3D" id="3.90.950.20">
    <property type="entry name" value="CinA-like"/>
    <property type="match status" value="1"/>
</dbReference>
<dbReference type="SUPFAM" id="SSF142433">
    <property type="entry name" value="CinA-like"/>
    <property type="match status" value="1"/>
</dbReference>
<dbReference type="Proteomes" id="UP001596545">
    <property type="component" value="Unassembled WGS sequence"/>
</dbReference>
<reference evidence="2 3" key="1">
    <citation type="journal article" date="2019" name="Int. J. Syst. Evol. Microbiol.">
        <title>The Global Catalogue of Microorganisms (GCM) 10K type strain sequencing project: providing services to taxonomists for standard genome sequencing and annotation.</title>
        <authorList>
            <consortium name="The Broad Institute Genomics Platform"/>
            <consortium name="The Broad Institute Genome Sequencing Center for Infectious Disease"/>
            <person name="Wu L."/>
            <person name="Ma J."/>
        </authorList>
    </citation>
    <scope>NUCLEOTIDE SEQUENCE [LARGE SCALE GENOMIC DNA]</scope>
    <source>
        <strain evidence="2 3">CGMCC 1.12554</strain>
    </source>
</reference>
<keyword evidence="3" id="KW-1185">Reference proteome</keyword>
<feature type="domain" description="CinA C-terminal" evidence="1">
    <location>
        <begin position="6"/>
        <end position="162"/>
    </location>
</feature>
<comment type="caution">
    <text evidence="2">The sequence shown here is derived from an EMBL/GenBank/DDBJ whole genome shotgun (WGS) entry which is preliminary data.</text>
</comment>
<accession>A0ABD6AMW8</accession>
<dbReference type="InterPro" id="IPR008136">
    <property type="entry name" value="CinA_C"/>
</dbReference>
<name>A0ABD6AMW8_9EURY</name>
<organism evidence="2 3">
    <name type="scientific">Halorubrum rutilum</name>
    <dbReference type="NCBI Taxonomy" id="1364933"/>
    <lineage>
        <taxon>Archaea</taxon>
        <taxon>Methanobacteriati</taxon>
        <taxon>Methanobacteriota</taxon>
        <taxon>Stenosarchaea group</taxon>
        <taxon>Halobacteria</taxon>
        <taxon>Halobacteriales</taxon>
        <taxon>Haloferacaceae</taxon>
        <taxon>Halorubrum</taxon>
    </lineage>
</organism>
<sequence>MDETESTAAVLGELLTDRDETLAVAESLTGGLVGSRVTEVPGASAYFDRGFVTYAYDAKREVLGVSRESLDAEGAVSAAVAEEMAAGARDRADATWAVATTGIAGPGGGTAEKPVGLVYVAVAHAAPWGTEASFVRSERVVLDGDRDAVRRGAVNAALDALVAAVREVDAEEAD</sequence>
<evidence type="ECO:0000313" key="2">
    <source>
        <dbReference type="EMBL" id="MFC7325596.1"/>
    </source>
</evidence>
<dbReference type="EMBL" id="JBHTBL010000011">
    <property type="protein sequence ID" value="MFC7325596.1"/>
    <property type="molecule type" value="Genomic_DNA"/>
</dbReference>
<dbReference type="InterPro" id="IPR036653">
    <property type="entry name" value="CinA-like_C"/>
</dbReference>
<evidence type="ECO:0000313" key="3">
    <source>
        <dbReference type="Proteomes" id="UP001596545"/>
    </source>
</evidence>
<dbReference type="Pfam" id="PF02464">
    <property type="entry name" value="CinA"/>
    <property type="match status" value="1"/>
</dbReference>